<protein>
    <submittedName>
        <fullName evidence="2">Uncharacterized protein</fullName>
    </submittedName>
</protein>
<dbReference type="Proteomes" id="UP001069090">
    <property type="component" value="Unassembled WGS sequence"/>
</dbReference>
<gene>
    <name evidence="2" type="ORF">O0V09_14885</name>
</gene>
<dbReference type="AlphaFoldDB" id="A0A9J6RQT3"/>
<evidence type="ECO:0000313" key="3">
    <source>
        <dbReference type="Proteomes" id="UP001069090"/>
    </source>
</evidence>
<sequence length="137" mass="15613">MTQTKGEQTQKALELAIRRITTGRVRKVKPERKLSIAAVAEEAGVSTATIHNRYPEIADKVRQLLNKDARQQRDEKSQALKEEKSKRKELLDENRLLRQQMAELVSRNATLEAELDHLRALVESKNIAHISPKKPGK</sequence>
<comment type="caution">
    <text evidence="2">The sequence shown here is derived from an EMBL/GenBank/DDBJ whole genome shotgun (WGS) entry which is preliminary data.</text>
</comment>
<proteinExistence type="predicted"/>
<organism evidence="2 3">
    <name type="scientific">Dasania phycosphaerae</name>
    <dbReference type="NCBI Taxonomy" id="2950436"/>
    <lineage>
        <taxon>Bacteria</taxon>
        <taxon>Pseudomonadati</taxon>
        <taxon>Pseudomonadota</taxon>
        <taxon>Gammaproteobacteria</taxon>
        <taxon>Cellvibrionales</taxon>
        <taxon>Spongiibacteraceae</taxon>
        <taxon>Dasania</taxon>
    </lineage>
</organism>
<dbReference type="RefSeq" id="WP_268905168.1">
    <property type="nucleotide sequence ID" value="NZ_JAPTGG010000013.1"/>
</dbReference>
<dbReference type="EMBL" id="JAPTGG010000013">
    <property type="protein sequence ID" value="MCZ0866495.1"/>
    <property type="molecule type" value="Genomic_DNA"/>
</dbReference>
<dbReference type="Gene3D" id="1.10.357.10">
    <property type="entry name" value="Tetracycline Repressor, domain 2"/>
    <property type="match status" value="1"/>
</dbReference>
<evidence type="ECO:0000313" key="2">
    <source>
        <dbReference type="EMBL" id="MCZ0866495.1"/>
    </source>
</evidence>
<evidence type="ECO:0000256" key="1">
    <source>
        <dbReference type="SAM" id="MobiDB-lite"/>
    </source>
</evidence>
<keyword evidence="3" id="KW-1185">Reference proteome</keyword>
<reference evidence="2 3" key="1">
    <citation type="submission" date="2022-12" db="EMBL/GenBank/DDBJ databases">
        <title>Dasania phycosphaerae sp. nov., isolated from particulate material of the south coast of Korea.</title>
        <authorList>
            <person name="Jiang Y."/>
        </authorList>
    </citation>
    <scope>NUCLEOTIDE SEQUENCE [LARGE SCALE GENOMIC DNA]</scope>
    <source>
        <strain evidence="2 3">GY-19</strain>
    </source>
</reference>
<name>A0A9J6RQT3_9GAMM</name>
<feature type="region of interest" description="Disordered" evidence="1">
    <location>
        <begin position="67"/>
        <end position="87"/>
    </location>
</feature>
<accession>A0A9J6RQT3</accession>